<feature type="signal peptide" evidence="1">
    <location>
        <begin position="1"/>
        <end position="18"/>
    </location>
</feature>
<protein>
    <submittedName>
        <fullName evidence="2">Uncharacterized protein</fullName>
    </submittedName>
</protein>
<evidence type="ECO:0000313" key="3">
    <source>
        <dbReference type="Proteomes" id="UP000186922"/>
    </source>
</evidence>
<proteinExistence type="predicted"/>
<keyword evidence="3" id="KW-1185">Reference proteome</keyword>
<dbReference type="AlphaFoldDB" id="A0A1D1UPY8"/>
<dbReference type="EMBL" id="BDGG01000001">
    <property type="protein sequence ID" value="GAU90580.1"/>
    <property type="molecule type" value="Genomic_DNA"/>
</dbReference>
<gene>
    <name evidence="2" type="primary">RvY_02981-1</name>
    <name evidence="2" type="synonym">RvY_02981.1</name>
    <name evidence="2" type="ORF">RvY_02981</name>
</gene>
<evidence type="ECO:0000256" key="1">
    <source>
        <dbReference type="SAM" id="SignalP"/>
    </source>
</evidence>
<evidence type="ECO:0000313" key="2">
    <source>
        <dbReference type="EMBL" id="GAU90580.1"/>
    </source>
</evidence>
<organism evidence="2 3">
    <name type="scientific">Ramazzottius varieornatus</name>
    <name type="common">Water bear</name>
    <name type="synonym">Tardigrade</name>
    <dbReference type="NCBI Taxonomy" id="947166"/>
    <lineage>
        <taxon>Eukaryota</taxon>
        <taxon>Metazoa</taxon>
        <taxon>Ecdysozoa</taxon>
        <taxon>Tardigrada</taxon>
        <taxon>Eutardigrada</taxon>
        <taxon>Parachela</taxon>
        <taxon>Hypsibioidea</taxon>
        <taxon>Ramazzottiidae</taxon>
        <taxon>Ramazzottius</taxon>
    </lineage>
</organism>
<sequence>MMKLASGIFLVILPCISAALELSISKENEGRHGGQNLTLAALQASAAAMENLTSTQHGANNMTLLTPSLAALSTLEALLASTVLRKSNNSNVQGLLVSASQFLANRTGRAYDGIFGDRHGKDYYSSNAGWGYKAYDYNSGAYGKYGGNSDLGISYDDSYGRGRGGGYGGQSYGPSGHGGGYGGFYGQKSYGGDYGGGYGGGAGFGSGGYGGGGYGGGGYGGGGYGGGGYGGGGYGGGGGGYGGGYQRPRPLPVPVPVDDGTDDALALILLLRLLEDRRDDDERQKVFVQMAAPAPAPAPAQGGLGGLLKIGLGIAPLLAGMLGTRTM</sequence>
<reference evidence="2 3" key="1">
    <citation type="journal article" date="2016" name="Nat. Commun.">
        <title>Extremotolerant tardigrade genome and improved radiotolerance of human cultured cells by tardigrade-unique protein.</title>
        <authorList>
            <person name="Hashimoto T."/>
            <person name="Horikawa D.D."/>
            <person name="Saito Y."/>
            <person name="Kuwahara H."/>
            <person name="Kozuka-Hata H."/>
            <person name="Shin-I T."/>
            <person name="Minakuchi Y."/>
            <person name="Ohishi K."/>
            <person name="Motoyama A."/>
            <person name="Aizu T."/>
            <person name="Enomoto A."/>
            <person name="Kondo K."/>
            <person name="Tanaka S."/>
            <person name="Hara Y."/>
            <person name="Koshikawa S."/>
            <person name="Sagara H."/>
            <person name="Miura T."/>
            <person name="Yokobori S."/>
            <person name="Miyagawa K."/>
            <person name="Suzuki Y."/>
            <person name="Kubo T."/>
            <person name="Oyama M."/>
            <person name="Kohara Y."/>
            <person name="Fujiyama A."/>
            <person name="Arakawa K."/>
            <person name="Katayama T."/>
            <person name="Toyoda A."/>
            <person name="Kunieda T."/>
        </authorList>
    </citation>
    <scope>NUCLEOTIDE SEQUENCE [LARGE SCALE GENOMIC DNA]</scope>
    <source>
        <strain evidence="2 3">YOKOZUNA-1</strain>
    </source>
</reference>
<dbReference type="PRINTS" id="PR01228">
    <property type="entry name" value="EGGSHELL"/>
</dbReference>
<keyword evidence="1" id="KW-0732">Signal</keyword>
<name>A0A1D1UPY8_RAMVA</name>
<accession>A0A1D1UPY8</accession>
<comment type="caution">
    <text evidence="2">The sequence shown here is derived from an EMBL/GenBank/DDBJ whole genome shotgun (WGS) entry which is preliminary data.</text>
</comment>
<dbReference type="Proteomes" id="UP000186922">
    <property type="component" value="Unassembled WGS sequence"/>
</dbReference>
<feature type="chain" id="PRO_5008897471" evidence="1">
    <location>
        <begin position="19"/>
        <end position="327"/>
    </location>
</feature>